<dbReference type="Proteomes" id="UP001165079">
    <property type="component" value="Unassembled WGS sequence"/>
</dbReference>
<feature type="compositionally biased region" description="Pro residues" evidence="6">
    <location>
        <begin position="384"/>
        <end position="410"/>
    </location>
</feature>
<dbReference type="PANTHER" id="PTHR42749">
    <property type="entry name" value="CELL SHAPE-DETERMINING PROTEIN MREB"/>
    <property type="match status" value="1"/>
</dbReference>
<evidence type="ECO:0000256" key="3">
    <source>
        <dbReference type="ARBA" id="ARBA00022840"/>
    </source>
</evidence>
<dbReference type="SUPFAM" id="SSF50998">
    <property type="entry name" value="Quinoprotein alcohol dehydrogenase-like"/>
    <property type="match status" value="1"/>
</dbReference>
<dbReference type="EMBL" id="BSTX01000006">
    <property type="protein sequence ID" value="GLZ81547.1"/>
    <property type="molecule type" value="Genomic_DNA"/>
</dbReference>
<keyword evidence="5" id="KW-0143">Chaperone</keyword>
<keyword evidence="8" id="KW-1185">Reference proteome</keyword>
<evidence type="ECO:0000256" key="6">
    <source>
        <dbReference type="SAM" id="MobiDB-lite"/>
    </source>
</evidence>
<feature type="region of interest" description="Disordered" evidence="6">
    <location>
        <begin position="384"/>
        <end position="425"/>
    </location>
</feature>
<dbReference type="RefSeq" id="WP_285667032.1">
    <property type="nucleotide sequence ID" value="NZ_BSTX01000006.1"/>
</dbReference>
<dbReference type="GO" id="GO:0140662">
    <property type="term" value="F:ATP-dependent protein folding chaperone"/>
    <property type="evidence" value="ECO:0007669"/>
    <property type="project" value="InterPro"/>
</dbReference>
<protein>
    <recommendedName>
        <fullName evidence="9">Hsp70 protein</fullName>
    </recommendedName>
</protein>
<organism evidence="7 8">
    <name type="scientific">Actinorhabdospora filicis</name>
    <dbReference type="NCBI Taxonomy" id="1785913"/>
    <lineage>
        <taxon>Bacteria</taxon>
        <taxon>Bacillati</taxon>
        <taxon>Actinomycetota</taxon>
        <taxon>Actinomycetes</taxon>
        <taxon>Micromonosporales</taxon>
        <taxon>Micromonosporaceae</taxon>
        <taxon>Actinorhabdospora</taxon>
    </lineage>
</organism>
<accession>A0A9W6W6H3</accession>
<dbReference type="AlphaFoldDB" id="A0A9W6W6H3"/>
<dbReference type="SUPFAM" id="SSF53067">
    <property type="entry name" value="Actin-like ATPase domain"/>
    <property type="match status" value="2"/>
</dbReference>
<evidence type="ECO:0000256" key="5">
    <source>
        <dbReference type="ARBA" id="ARBA00023186"/>
    </source>
</evidence>
<dbReference type="PROSITE" id="PS01036">
    <property type="entry name" value="HSP70_3"/>
    <property type="match status" value="1"/>
</dbReference>
<dbReference type="Pfam" id="PF00012">
    <property type="entry name" value="HSP70"/>
    <property type="match status" value="1"/>
</dbReference>
<dbReference type="Gene3D" id="3.30.420.40">
    <property type="match status" value="2"/>
</dbReference>
<gene>
    <name evidence="7" type="ORF">Afil01_63540</name>
</gene>
<evidence type="ECO:0000256" key="1">
    <source>
        <dbReference type="ARBA" id="ARBA00007381"/>
    </source>
</evidence>
<keyword evidence="2" id="KW-0547">Nucleotide-binding</keyword>
<evidence type="ECO:0000313" key="8">
    <source>
        <dbReference type="Proteomes" id="UP001165079"/>
    </source>
</evidence>
<dbReference type="InterPro" id="IPR011047">
    <property type="entry name" value="Quinoprotein_ADH-like_sf"/>
</dbReference>
<proteinExistence type="inferred from homology"/>
<feature type="compositionally biased region" description="Gly residues" evidence="6">
    <location>
        <begin position="492"/>
        <end position="503"/>
    </location>
</feature>
<dbReference type="InterPro" id="IPR013126">
    <property type="entry name" value="Hsp_70_fam"/>
</dbReference>
<evidence type="ECO:0000256" key="4">
    <source>
        <dbReference type="ARBA" id="ARBA00023016"/>
    </source>
</evidence>
<sequence length="834" mass="88034">MPATPHSSGLGIDFGTSHTVAVIRRPDGRVEPLLFDSSPLLPSAVFAPPDGRPQAGRDALDWARVEPSRFEPNPKRRVDDGTVLLGERELAVAELFAAVLDRVREEYVKVTGYTPVNVTLTYPAAWGPARRAVLLDAARRAGLGEPALVPEPVAAATYFVHQLHHEVPVGSAVVVHDFGGGTFDASVVRRTASGFEVLAVGGLDDLGGVDVDEAIIGHLRSRIGAPEVWERLLRPESPVDRRHRRTFLEDIRRAKERLSRHSTADLFLPLLDQDVHLTRGELESLTGPMLARAVAVVLRVIGESGVTRADVAGVFLVGGSSRMPLVATMLHRELGIAPTAIDQIDQIVAHGALLATPAPVAFTPPPPVSAPPYTPPIPVSAPPVSAPPVSAPPVSGPPVSPAHPPQPPVYPSGGNGPVFGSEPGKATYPTHLEPATMAAIELSWKDALPPAPVKGKRNWQAVVSTLLSLAVVAAIMVYAFSKTGGGGLPDFLGGGDSGSGGPSMGKPTSTYDRASQTQERVEIAVIDGKPFVVGSDDFNSIRVWDASTGDEKATLKEESIGVKELAVINRENDDPLIAYNMTAVGIKVWNPVTGDVDVLTDYGFGSGKLMAGGVLDGKPALLNLSGSGKNSVTVTIINPANGKRLGEWTNKDIYADDASVGVIDGEPVIALAGNDKTDNYRVILARLSDGKVLRVIEPKIGQEKDSDPRSGRVAVTGGNPPAVLTANGVKEIERWNAATGEPIGDAFTGIPTTVDMIRAVQWGERWLVMSVDDFDDLALVWDPLTGEVVKRFSLDDLDGDIGLQAAGIGVVGAKLVLSIAVLTESKVHTWVISP</sequence>
<dbReference type="Gene3D" id="3.90.640.10">
    <property type="entry name" value="Actin, Chain A, domain 4"/>
    <property type="match status" value="1"/>
</dbReference>
<evidence type="ECO:0000313" key="7">
    <source>
        <dbReference type="EMBL" id="GLZ81547.1"/>
    </source>
</evidence>
<keyword evidence="4" id="KW-0346">Stress response</keyword>
<dbReference type="InterPro" id="IPR015943">
    <property type="entry name" value="WD40/YVTN_repeat-like_dom_sf"/>
</dbReference>
<evidence type="ECO:0008006" key="9">
    <source>
        <dbReference type="Google" id="ProtNLM"/>
    </source>
</evidence>
<comment type="caution">
    <text evidence="7">The sequence shown here is derived from an EMBL/GenBank/DDBJ whole genome shotgun (WGS) entry which is preliminary data.</text>
</comment>
<keyword evidence="3" id="KW-0067">ATP-binding</keyword>
<dbReference type="Gene3D" id="2.130.10.10">
    <property type="entry name" value="YVTN repeat-like/Quinoprotein amine dehydrogenase"/>
    <property type="match status" value="1"/>
</dbReference>
<dbReference type="InterPro" id="IPR018181">
    <property type="entry name" value="Heat_shock_70_CS"/>
</dbReference>
<dbReference type="GO" id="GO:0005524">
    <property type="term" value="F:ATP binding"/>
    <property type="evidence" value="ECO:0007669"/>
    <property type="project" value="UniProtKB-KW"/>
</dbReference>
<dbReference type="PRINTS" id="PR00301">
    <property type="entry name" value="HEATSHOCK70"/>
</dbReference>
<feature type="region of interest" description="Disordered" evidence="6">
    <location>
        <begin position="492"/>
        <end position="514"/>
    </location>
</feature>
<dbReference type="PANTHER" id="PTHR42749:SF1">
    <property type="entry name" value="CELL SHAPE-DETERMINING PROTEIN MREB"/>
    <property type="match status" value="1"/>
</dbReference>
<reference evidence="7" key="1">
    <citation type="submission" date="2023-03" db="EMBL/GenBank/DDBJ databases">
        <title>Actinorhabdospora filicis NBRC 111898.</title>
        <authorList>
            <person name="Ichikawa N."/>
            <person name="Sato H."/>
            <person name="Tonouchi N."/>
        </authorList>
    </citation>
    <scope>NUCLEOTIDE SEQUENCE</scope>
    <source>
        <strain evidence="7">NBRC 111898</strain>
    </source>
</reference>
<evidence type="ECO:0000256" key="2">
    <source>
        <dbReference type="ARBA" id="ARBA00022741"/>
    </source>
</evidence>
<comment type="similarity">
    <text evidence="1">Belongs to the heat shock protein 70 family.</text>
</comment>
<dbReference type="InterPro" id="IPR043129">
    <property type="entry name" value="ATPase_NBD"/>
</dbReference>
<name>A0A9W6W6H3_9ACTN</name>